<evidence type="ECO:0000256" key="5">
    <source>
        <dbReference type="SAM" id="SignalP"/>
    </source>
</evidence>
<dbReference type="InterPro" id="IPR013509">
    <property type="entry name" value="RNR_lsu_N"/>
</dbReference>
<evidence type="ECO:0000256" key="1">
    <source>
        <dbReference type="ARBA" id="ARBA00010406"/>
    </source>
</evidence>
<comment type="caution">
    <text evidence="7">The sequence shown here is derived from an EMBL/GenBank/DDBJ whole genome shotgun (WGS) entry which is preliminary data.</text>
</comment>
<dbReference type="Proteomes" id="UP000266673">
    <property type="component" value="Unassembled WGS sequence"/>
</dbReference>
<dbReference type="InterPro" id="IPR039718">
    <property type="entry name" value="Rrm1"/>
</dbReference>
<organism evidence="7 8">
    <name type="scientific">Gigaspora rosea</name>
    <dbReference type="NCBI Taxonomy" id="44941"/>
    <lineage>
        <taxon>Eukaryota</taxon>
        <taxon>Fungi</taxon>
        <taxon>Fungi incertae sedis</taxon>
        <taxon>Mucoromycota</taxon>
        <taxon>Glomeromycotina</taxon>
        <taxon>Glomeromycetes</taxon>
        <taxon>Diversisporales</taxon>
        <taxon>Gigasporaceae</taxon>
        <taxon>Gigaspora</taxon>
    </lineage>
</organism>
<dbReference type="AlphaFoldDB" id="A0A397VNH6"/>
<evidence type="ECO:0000256" key="3">
    <source>
        <dbReference type="ARBA" id="ARBA00023002"/>
    </source>
</evidence>
<feature type="signal peptide" evidence="5">
    <location>
        <begin position="1"/>
        <end position="15"/>
    </location>
</feature>
<dbReference type="UniPathway" id="UPA00326"/>
<dbReference type="GO" id="GO:0009263">
    <property type="term" value="P:deoxyribonucleotide biosynthetic process"/>
    <property type="evidence" value="ECO:0007669"/>
    <property type="project" value="UniProtKB-KW"/>
</dbReference>
<dbReference type="InterPro" id="IPR008926">
    <property type="entry name" value="RNR_R1-su_N"/>
</dbReference>
<dbReference type="InterPro" id="IPR013087">
    <property type="entry name" value="Znf_C2H2_type"/>
</dbReference>
<evidence type="ECO:0000313" key="8">
    <source>
        <dbReference type="Proteomes" id="UP000266673"/>
    </source>
</evidence>
<dbReference type="EC" id="1.17.4.1" evidence="2 4"/>
<evidence type="ECO:0000259" key="6">
    <source>
        <dbReference type="PROSITE" id="PS00028"/>
    </source>
</evidence>
<dbReference type="InterPro" id="IPR000788">
    <property type="entry name" value="RNR_lg_C"/>
</dbReference>
<dbReference type="Gene3D" id="3.90.79.10">
    <property type="entry name" value="Nucleoside Triphosphate Pyrophosphohydrolase"/>
    <property type="match status" value="1"/>
</dbReference>
<accession>A0A397VNH6</accession>
<keyword evidence="5" id="KW-0732">Signal</keyword>
<name>A0A397VNH6_9GLOM</name>
<comment type="catalytic activity">
    <reaction evidence="4">
        <text>a 2'-deoxyribonucleoside 5'-diphosphate + [thioredoxin]-disulfide + H2O = a ribonucleoside 5'-diphosphate + [thioredoxin]-dithiol</text>
        <dbReference type="Rhea" id="RHEA:23252"/>
        <dbReference type="Rhea" id="RHEA-COMP:10698"/>
        <dbReference type="Rhea" id="RHEA-COMP:10700"/>
        <dbReference type="ChEBI" id="CHEBI:15377"/>
        <dbReference type="ChEBI" id="CHEBI:29950"/>
        <dbReference type="ChEBI" id="CHEBI:50058"/>
        <dbReference type="ChEBI" id="CHEBI:57930"/>
        <dbReference type="ChEBI" id="CHEBI:73316"/>
        <dbReference type="EC" id="1.17.4.1"/>
    </reaction>
</comment>
<protein>
    <recommendedName>
        <fullName evidence="2 4">Ribonucleoside-diphosphate reductase</fullName>
        <ecNumber evidence="2 4">1.17.4.1</ecNumber>
    </recommendedName>
</protein>
<dbReference type="SUPFAM" id="SSF48168">
    <property type="entry name" value="R1 subunit of ribonucleotide reductase, N-terminal domain"/>
    <property type="match status" value="1"/>
</dbReference>
<feature type="domain" description="C2H2-type" evidence="6">
    <location>
        <begin position="800"/>
        <end position="821"/>
    </location>
</feature>
<dbReference type="OrthoDB" id="3000483at2759"/>
<dbReference type="Pfam" id="PF00317">
    <property type="entry name" value="Ribonuc_red_lgN"/>
    <property type="match status" value="1"/>
</dbReference>
<evidence type="ECO:0000256" key="2">
    <source>
        <dbReference type="ARBA" id="ARBA00012274"/>
    </source>
</evidence>
<proteinExistence type="inferred from homology"/>
<comment type="similarity">
    <text evidence="1 4">Belongs to the ribonucleoside diphosphate reductase large chain family.</text>
</comment>
<dbReference type="GO" id="GO:0005524">
    <property type="term" value="F:ATP binding"/>
    <property type="evidence" value="ECO:0007669"/>
    <property type="project" value="InterPro"/>
</dbReference>
<dbReference type="STRING" id="44941.A0A397VNH6"/>
<dbReference type="EMBL" id="QKWP01000266">
    <property type="protein sequence ID" value="RIB23351.1"/>
    <property type="molecule type" value="Genomic_DNA"/>
</dbReference>
<comment type="function">
    <text evidence="4">Provides the precursors necessary for DNA synthesis. Catalyzes the biosynthesis of deoxyribonucleotides from the corresponding ribonucleotides.</text>
</comment>
<keyword evidence="8" id="KW-1185">Reference proteome</keyword>
<reference evidence="7 8" key="1">
    <citation type="submission" date="2018-06" db="EMBL/GenBank/DDBJ databases">
        <title>Comparative genomics reveals the genomic features of Rhizophagus irregularis, R. cerebriforme, R. diaphanum and Gigaspora rosea, and their symbiotic lifestyle signature.</title>
        <authorList>
            <person name="Morin E."/>
            <person name="San Clemente H."/>
            <person name="Chen E.C.H."/>
            <person name="De La Providencia I."/>
            <person name="Hainaut M."/>
            <person name="Kuo A."/>
            <person name="Kohler A."/>
            <person name="Murat C."/>
            <person name="Tang N."/>
            <person name="Roy S."/>
            <person name="Loubradou J."/>
            <person name="Henrissat B."/>
            <person name="Grigoriev I.V."/>
            <person name="Corradi N."/>
            <person name="Roux C."/>
            <person name="Martin F.M."/>
        </authorList>
    </citation>
    <scope>NUCLEOTIDE SEQUENCE [LARGE SCALE GENOMIC DNA]</scope>
    <source>
        <strain evidence="7 8">DAOM 194757</strain>
    </source>
</reference>
<dbReference type="Pfam" id="PF02867">
    <property type="entry name" value="Ribonuc_red_lgC"/>
    <property type="match status" value="2"/>
</dbReference>
<gene>
    <name evidence="7" type="ORF">C2G38_2242763</name>
</gene>
<evidence type="ECO:0000313" key="7">
    <source>
        <dbReference type="EMBL" id="RIB23351.1"/>
    </source>
</evidence>
<keyword evidence="4" id="KW-0215">Deoxyribonucleotide synthesis</keyword>
<evidence type="ECO:0000256" key="4">
    <source>
        <dbReference type="RuleBase" id="RU003410"/>
    </source>
</evidence>
<dbReference type="PANTHER" id="PTHR11573:SF6">
    <property type="entry name" value="RIBONUCLEOSIDE-DIPHOSPHATE REDUCTASE LARGE SUBUNIT"/>
    <property type="match status" value="1"/>
</dbReference>
<dbReference type="SUPFAM" id="SSF51998">
    <property type="entry name" value="PFL-like glycyl radical enzymes"/>
    <property type="match status" value="1"/>
</dbReference>
<dbReference type="PRINTS" id="PR01183">
    <property type="entry name" value="RIBORDTASEM1"/>
</dbReference>
<dbReference type="SUPFAM" id="SSF55811">
    <property type="entry name" value="Nudix"/>
    <property type="match status" value="1"/>
</dbReference>
<dbReference type="InterPro" id="IPR015797">
    <property type="entry name" value="NUDIX_hydrolase-like_dom_sf"/>
</dbReference>
<dbReference type="CDD" id="cd02883">
    <property type="entry name" value="NUDIX_Hydrolase"/>
    <property type="match status" value="1"/>
</dbReference>
<dbReference type="Gene3D" id="3.20.70.20">
    <property type="match status" value="2"/>
</dbReference>
<feature type="chain" id="PRO_5017281988" description="Ribonucleoside-diphosphate reductase" evidence="5">
    <location>
        <begin position="16"/>
        <end position="1021"/>
    </location>
</feature>
<keyword evidence="3 4" id="KW-0560">Oxidoreductase</keyword>
<sequence length="1021" mass="119178">MLMIAGGILVYYLHATVNQLLSVYIETVKGLYSKECYEFLYDNCEEFENFYDHFRDYELDYNAVNIMMTTYLLRDKDGKIIELPQFMFLREAIATCDHDSSDSSYYQSDLNSCQATFDYLSERYYTHATPTIINGCLLNGQLSSSFVMAMDPNERHVSISECAEILNDSGGVSISIHNLSLKYGVINVLKIMDELINDCSRESKRKSALAVYVSDYHMDIEEILDAKRKDTNIEKRTYHLFYALWLSDLFLKRVMNNEQWSLFDPKQLCTEIMQHSSVDEIAVCNLTSVTLPRFVDAENKKFNFELLRRVVDQIVKNLNNVIDRNYYPVFRKTESSNLKHRPLGIGVSGLADVFAMMGMAWSLPKARILNRQIFETIYYQALVTSNELAAIHGPYDSYYDSPISKGLFQFDLAKEKLVDPLYNWDELRTKISEHGVRNSMLIQLMPTTSTHRMQGFSEGFEPYYSNLLVHRNKDGEISMVNRCLETNLKKLGLWDQQMRNDIVSNNGSVRNINRIPKNIKEIYKLSSEIDWQVILEMTADRGKFVCGSQSMNLFLTSVDPDLTEMIFYAWMIGCKTLMYYLRMVLPNTNSKPGITRENNFENELESWTKQSKICKHEFCDWGKIEEVFTLNRDAIRKLLKDAKGNNLNLIDLNIDRKALRAVMNKTRHTLVKSYYKDRFFRQREFNFKYEKEDLLAAIRREILEETGVDIIQPDIETRYLGNDEKLREKDKITTHVFYVEMSVSKYKPWSPETESYLTSCSIDEINQDSLKPEEEHVEPQNRATAEKLANTLRFPMANKCQLCQEILSSQKKLVIHERIKHRNNKIIPHRKLLIQPSLEQITFYQDAFIVLVKKRLGFSRHSIGAKQVSIHAFPENIFVFLFENEPSFRYSPVQRKYSCFFQGEAGEQRLKQLVNYDNWNVRQDPKLKTIGYVLFMDNESSYRVNFSWTQSEFRENERIFQCGTVTCKFTADSGEFSQEPVISQASNLLQVHSNKNPPSDGPAQKNYRFILPRVPFQQINI</sequence>
<dbReference type="GO" id="GO:0004748">
    <property type="term" value="F:ribonucleoside-diphosphate reductase activity, thioredoxin disulfide as acceptor"/>
    <property type="evidence" value="ECO:0007669"/>
    <property type="project" value="UniProtKB-EC"/>
</dbReference>
<dbReference type="PANTHER" id="PTHR11573">
    <property type="entry name" value="RIBONUCLEOSIDE-DIPHOSPHATE REDUCTASE LARGE CHAIN"/>
    <property type="match status" value="1"/>
</dbReference>
<dbReference type="GO" id="GO:0005971">
    <property type="term" value="C:ribonucleoside-diphosphate reductase complex"/>
    <property type="evidence" value="ECO:0007669"/>
    <property type="project" value="TreeGrafter"/>
</dbReference>
<dbReference type="PROSITE" id="PS00028">
    <property type="entry name" value="ZINC_FINGER_C2H2_1"/>
    <property type="match status" value="1"/>
</dbReference>